<evidence type="ECO:0000256" key="1">
    <source>
        <dbReference type="SAM" id="MobiDB-lite"/>
    </source>
</evidence>
<feature type="transmembrane region" description="Helical" evidence="2">
    <location>
        <begin position="60"/>
        <end position="79"/>
    </location>
</feature>
<dbReference type="Proteomes" id="UP000295122">
    <property type="component" value="Unassembled WGS sequence"/>
</dbReference>
<proteinExistence type="predicted"/>
<feature type="compositionally biased region" description="Pro residues" evidence="1">
    <location>
        <begin position="200"/>
        <end position="209"/>
    </location>
</feature>
<keyword evidence="4" id="KW-1185">Reference proteome</keyword>
<feature type="compositionally biased region" description="Low complexity" evidence="1">
    <location>
        <begin position="189"/>
        <end position="199"/>
    </location>
</feature>
<reference evidence="3 4" key="1">
    <citation type="submission" date="2019-03" db="EMBL/GenBank/DDBJ databases">
        <title>Genomic Encyclopedia of Type Strains, Phase IV (KMG-IV): sequencing the most valuable type-strain genomes for metagenomic binning, comparative biology and taxonomic classification.</title>
        <authorList>
            <person name="Goeker M."/>
        </authorList>
    </citation>
    <scope>NUCLEOTIDE SEQUENCE [LARGE SCALE GENOMIC DNA]</scope>
    <source>
        <strain evidence="3 4">DSM 25903</strain>
    </source>
</reference>
<dbReference type="OrthoDB" id="7619515at2"/>
<dbReference type="InterPro" id="IPR025597">
    <property type="entry name" value="DUF4345"/>
</dbReference>
<evidence type="ECO:0000313" key="3">
    <source>
        <dbReference type="EMBL" id="TDR94136.1"/>
    </source>
</evidence>
<evidence type="ECO:0000313" key="4">
    <source>
        <dbReference type="Proteomes" id="UP000295122"/>
    </source>
</evidence>
<comment type="caution">
    <text evidence="3">The sequence shown here is derived from an EMBL/GenBank/DDBJ whole genome shotgun (WGS) entry which is preliminary data.</text>
</comment>
<accession>A0A4R7CAT3</accession>
<feature type="transmembrane region" description="Helical" evidence="2">
    <location>
        <begin position="26"/>
        <end position="48"/>
    </location>
</feature>
<feature type="region of interest" description="Disordered" evidence="1">
    <location>
        <begin position="153"/>
        <end position="218"/>
    </location>
</feature>
<dbReference type="Pfam" id="PF14248">
    <property type="entry name" value="DUF4345"/>
    <property type="match status" value="1"/>
</dbReference>
<evidence type="ECO:0000256" key="2">
    <source>
        <dbReference type="SAM" id="Phobius"/>
    </source>
</evidence>
<feature type="transmembrane region" description="Helical" evidence="2">
    <location>
        <begin position="115"/>
        <end position="134"/>
    </location>
</feature>
<protein>
    <submittedName>
        <fullName evidence="3">Uncharacterized protein DUF4345</fullName>
    </submittedName>
</protein>
<name>A0A4R7CAT3_9HYPH</name>
<keyword evidence="2" id="KW-1133">Transmembrane helix</keyword>
<dbReference type="EMBL" id="SNZR01000011">
    <property type="protein sequence ID" value="TDR94136.1"/>
    <property type="molecule type" value="Genomic_DNA"/>
</dbReference>
<dbReference type="AlphaFoldDB" id="A0A4R7CAT3"/>
<sequence>MVDGPAEEDPRVLAKLERRRRLLQQAIGAAALIPVAAGLYGVLFGPALTGERLGTSGDSHYRYLSGLHLAVGLLCWSTIPSIESTGPRFRLLTLMVFIGGLARFFGMTLAGLPSFYMLGALTMELVVMPILCFWQWRIARGYAVEEKRPVIRRENQAPPPPVATAPVDGRVPAPRPQTVPDDLPEPVPAAASGDGTAMAAPPPPAPNPRVPETARSST</sequence>
<organism evidence="3 4">
    <name type="scientific">Enterovirga rhinocerotis</name>
    <dbReference type="NCBI Taxonomy" id="1339210"/>
    <lineage>
        <taxon>Bacteria</taxon>
        <taxon>Pseudomonadati</taxon>
        <taxon>Pseudomonadota</taxon>
        <taxon>Alphaproteobacteria</taxon>
        <taxon>Hyphomicrobiales</taxon>
        <taxon>Methylobacteriaceae</taxon>
        <taxon>Enterovirga</taxon>
    </lineage>
</organism>
<gene>
    <name evidence="3" type="ORF">EV668_1412</name>
</gene>
<feature type="transmembrane region" description="Helical" evidence="2">
    <location>
        <begin position="91"/>
        <end position="109"/>
    </location>
</feature>
<keyword evidence="2" id="KW-0472">Membrane</keyword>
<keyword evidence="2" id="KW-0812">Transmembrane</keyword>